<keyword evidence="2" id="KW-1185">Reference proteome</keyword>
<evidence type="ECO:0000313" key="2">
    <source>
        <dbReference type="Proteomes" id="UP001445076"/>
    </source>
</evidence>
<dbReference type="Proteomes" id="UP001445076">
    <property type="component" value="Unassembled WGS sequence"/>
</dbReference>
<gene>
    <name evidence="1" type="ORF">OTU49_008595</name>
</gene>
<dbReference type="AlphaFoldDB" id="A0AAW0WBL6"/>
<evidence type="ECO:0000313" key="1">
    <source>
        <dbReference type="EMBL" id="KAK8729026.1"/>
    </source>
</evidence>
<proteinExistence type="predicted"/>
<dbReference type="EMBL" id="JARKIK010000068">
    <property type="protein sequence ID" value="KAK8729026.1"/>
    <property type="molecule type" value="Genomic_DNA"/>
</dbReference>
<comment type="caution">
    <text evidence="1">The sequence shown here is derived from an EMBL/GenBank/DDBJ whole genome shotgun (WGS) entry which is preliminary data.</text>
</comment>
<name>A0AAW0WBL6_CHEQU</name>
<protein>
    <submittedName>
        <fullName evidence="1">Uncharacterized protein</fullName>
    </submittedName>
</protein>
<feature type="non-terminal residue" evidence="1">
    <location>
        <position position="1"/>
    </location>
</feature>
<organism evidence="1 2">
    <name type="scientific">Cherax quadricarinatus</name>
    <name type="common">Australian red claw crayfish</name>
    <dbReference type="NCBI Taxonomy" id="27406"/>
    <lineage>
        <taxon>Eukaryota</taxon>
        <taxon>Metazoa</taxon>
        <taxon>Ecdysozoa</taxon>
        <taxon>Arthropoda</taxon>
        <taxon>Crustacea</taxon>
        <taxon>Multicrustacea</taxon>
        <taxon>Malacostraca</taxon>
        <taxon>Eumalacostraca</taxon>
        <taxon>Eucarida</taxon>
        <taxon>Decapoda</taxon>
        <taxon>Pleocyemata</taxon>
        <taxon>Astacidea</taxon>
        <taxon>Parastacoidea</taxon>
        <taxon>Parastacidae</taxon>
        <taxon>Cherax</taxon>
    </lineage>
</organism>
<accession>A0AAW0WBL6</accession>
<sequence>REEDMSQLVSRVQEAVNQRYSASMETHITTTKKDFQRHMKKMKDSLQEITRVEPAVKNLEEGISKVAETITTSLVDLKTSFTCLEPRDPPGLENIATSTQRGFDQVLSLCTLFVVFR</sequence>
<reference evidence="1 2" key="1">
    <citation type="journal article" date="2024" name="BMC Genomics">
        <title>Genome assembly of redclaw crayfish (Cherax quadricarinatus) provides insights into its immune adaptation and hypoxia tolerance.</title>
        <authorList>
            <person name="Liu Z."/>
            <person name="Zheng J."/>
            <person name="Li H."/>
            <person name="Fang K."/>
            <person name="Wang S."/>
            <person name="He J."/>
            <person name="Zhou D."/>
            <person name="Weng S."/>
            <person name="Chi M."/>
            <person name="Gu Z."/>
            <person name="He J."/>
            <person name="Li F."/>
            <person name="Wang M."/>
        </authorList>
    </citation>
    <scope>NUCLEOTIDE SEQUENCE [LARGE SCALE GENOMIC DNA]</scope>
    <source>
        <strain evidence="1">ZL_2023a</strain>
    </source>
</reference>